<dbReference type="GO" id="GO:0003824">
    <property type="term" value="F:catalytic activity"/>
    <property type="evidence" value="ECO:0007669"/>
    <property type="project" value="InterPro"/>
</dbReference>
<gene>
    <name evidence="1" type="ORF">FQB35_13030</name>
</gene>
<evidence type="ECO:0008006" key="3">
    <source>
        <dbReference type="Google" id="ProtNLM"/>
    </source>
</evidence>
<proteinExistence type="predicted"/>
<dbReference type="KEGG" id="crs:FQB35_13030"/>
<dbReference type="RefSeq" id="WP_148810337.1">
    <property type="nucleotide sequence ID" value="NZ_CP042243.1"/>
</dbReference>
<keyword evidence="2" id="KW-1185">Reference proteome</keyword>
<dbReference type="Proteomes" id="UP000324646">
    <property type="component" value="Chromosome"/>
</dbReference>
<dbReference type="EMBL" id="CP042243">
    <property type="protein sequence ID" value="QEK13165.1"/>
    <property type="molecule type" value="Genomic_DNA"/>
</dbReference>
<evidence type="ECO:0000313" key="2">
    <source>
        <dbReference type="Proteomes" id="UP000324646"/>
    </source>
</evidence>
<accession>A0A5C0SEV2</accession>
<dbReference type="AlphaFoldDB" id="A0A5C0SEV2"/>
<evidence type="ECO:0000313" key="1">
    <source>
        <dbReference type="EMBL" id="QEK13165.1"/>
    </source>
</evidence>
<reference evidence="1 2" key="1">
    <citation type="submission" date="2019-07" db="EMBL/GenBank/DDBJ databases">
        <title>Complete genome of Crassaminicella thermophila SY095.</title>
        <authorList>
            <person name="Li X."/>
        </authorList>
    </citation>
    <scope>NUCLEOTIDE SEQUENCE [LARGE SCALE GENOMIC DNA]</scope>
    <source>
        <strain evidence="1 2">SY095</strain>
    </source>
</reference>
<name>A0A5C0SEV2_CRATE</name>
<dbReference type="InterPro" id="IPR036551">
    <property type="entry name" value="Flavin_trans-like"/>
</dbReference>
<organism evidence="1 2">
    <name type="scientific">Crassaminicella thermophila</name>
    <dbReference type="NCBI Taxonomy" id="2599308"/>
    <lineage>
        <taxon>Bacteria</taxon>
        <taxon>Bacillati</taxon>
        <taxon>Bacillota</taxon>
        <taxon>Clostridia</taxon>
        <taxon>Eubacteriales</taxon>
        <taxon>Clostridiaceae</taxon>
        <taxon>Crassaminicella</taxon>
    </lineage>
</organism>
<sequence length="239" mass="27964">MKGNALVKEVLDGIIKGLEKEEVKKRKKEISKINNIFMVFTGKNEEINSIKKLKENDIDVSIILSEKTKDILEKELLKNRINQKDIYTKEDIQIIEKIDILWVPVFTQNMAAKLRFGMQDTIDTFVIWQALWHGKKVIANKEYLQYCNGKDTKNTYLKKIVHENIQFLEKLGVKWGKYYDCVKALKSIDEKQEKRKIITKKDILELVGKTDKYYLSKNSIITPLAKDIAKEKNILLIKD</sequence>
<dbReference type="SUPFAM" id="SSF52507">
    <property type="entry name" value="Homo-oligomeric flavin-containing Cys decarboxylases, HFCD"/>
    <property type="match status" value="1"/>
</dbReference>
<dbReference type="Gene3D" id="3.40.50.1950">
    <property type="entry name" value="Flavin prenyltransferase-like"/>
    <property type="match status" value="1"/>
</dbReference>
<protein>
    <recommendedName>
        <fullName evidence="3">Flavoprotein</fullName>
    </recommendedName>
</protein>
<dbReference type="OrthoDB" id="1706434at2"/>